<dbReference type="InterPro" id="IPR014862">
    <property type="entry name" value="TrwC"/>
</dbReference>
<evidence type="ECO:0000313" key="3">
    <source>
        <dbReference type="Proteomes" id="UP000241010"/>
    </source>
</evidence>
<dbReference type="RefSeq" id="WP_181247803.1">
    <property type="nucleotide sequence ID" value="NZ_PZKG01000464.1"/>
</dbReference>
<feature type="non-terminal residue" evidence="2">
    <location>
        <position position="1"/>
    </location>
</feature>
<organism evidence="2 3">
    <name type="scientific">Cereibacter changlensis JA139</name>
    <dbReference type="NCBI Taxonomy" id="1188249"/>
    <lineage>
        <taxon>Bacteria</taxon>
        <taxon>Pseudomonadati</taxon>
        <taxon>Pseudomonadota</taxon>
        <taxon>Alphaproteobacteria</taxon>
        <taxon>Rhodobacterales</taxon>
        <taxon>Paracoccaceae</taxon>
        <taxon>Cereibacter</taxon>
    </lineage>
</organism>
<comment type="caution">
    <text evidence="2">The sequence shown here is derived from an EMBL/GenBank/DDBJ whole genome shotgun (WGS) entry which is preliminary data.</text>
</comment>
<evidence type="ECO:0000313" key="2">
    <source>
        <dbReference type="EMBL" id="PTE13377.1"/>
    </source>
</evidence>
<dbReference type="EMBL" id="PZKG01000464">
    <property type="protein sequence ID" value="PTE13377.1"/>
    <property type="molecule type" value="Genomic_DNA"/>
</dbReference>
<dbReference type="AlphaFoldDB" id="A0A2T4J666"/>
<dbReference type="SUPFAM" id="SSF55464">
    <property type="entry name" value="Origin of replication-binding domain, RBD-like"/>
    <property type="match status" value="1"/>
</dbReference>
<proteinExistence type="predicted"/>
<reference evidence="2 3" key="1">
    <citation type="submission" date="2018-03" db="EMBL/GenBank/DDBJ databases">
        <title>Cereibacter changlensis.</title>
        <authorList>
            <person name="Meyer T.E."/>
            <person name="Miller S."/>
            <person name="Lodha T."/>
            <person name="Gandham S."/>
            <person name="Chintalapati S."/>
            <person name="Chintalapati V.R."/>
        </authorList>
    </citation>
    <scope>NUCLEOTIDE SEQUENCE [LARGE SCALE GENOMIC DNA]</scope>
    <source>
        <strain evidence="2 3">JA139</strain>
    </source>
</reference>
<feature type="non-terminal residue" evidence="2">
    <location>
        <position position="90"/>
    </location>
</feature>
<accession>A0A2T4J666</accession>
<name>A0A2T4J666_9RHOB</name>
<feature type="domain" description="TrwC relaxase" evidence="1">
    <location>
        <begin position="7"/>
        <end position="90"/>
    </location>
</feature>
<dbReference type="Pfam" id="PF08751">
    <property type="entry name" value="TrwC"/>
    <property type="match status" value="1"/>
</dbReference>
<gene>
    <name evidence="2" type="ORF">C5F48_24645</name>
</gene>
<dbReference type="Proteomes" id="UP000241010">
    <property type="component" value="Unassembled WGS sequence"/>
</dbReference>
<protein>
    <submittedName>
        <fullName evidence="2">Conjugal transfer protein TraI</fullName>
    </submittedName>
</protein>
<keyword evidence="3" id="KW-1185">Reference proteome</keyword>
<sequence length="90" mass="9984">KDGNWTEGQTLGRYVDGERQHRPGIDLTFSASKSVSIMALVVGDKRVTEAHDAAVKSAMAYVEERFVTTRREVDGEMQQVPGKMIAGLFR</sequence>
<evidence type="ECO:0000259" key="1">
    <source>
        <dbReference type="Pfam" id="PF08751"/>
    </source>
</evidence>